<dbReference type="Pfam" id="PF13439">
    <property type="entry name" value="Glyco_transf_4"/>
    <property type="match status" value="1"/>
</dbReference>
<dbReference type="CDD" id="cd03801">
    <property type="entry name" value="GT4_PimA-like"/>
    <property type="match status" value="1"/>
</dbReference>
<reference evidence="6 7" key="1">
    <citation type="submission" date="2024-10" db="EMBL/GenBank/DDBJ databases">
        <title>The Natural Products Discovery Center: Release of the First 8490 Sequenced Strains for Exploring Actinobacteria Biosynthetic Diversity.</title>
        <authorList>
            <person name="Kalkreuter E."/>
            <person name="Kautsar S.A."/>
            <person name="Yang D."/>
            <person name="Bader C.D."/>
            <person name="Teijaro C.N."/>
            <person name="Fluegel L."/>
            <person name="Davis C.M."/>
            <person name="Simpson J.R."/>
            <person name="Lauterbach L."/>
            <person name="Steele A.D."/>
            <person name="Gui C."/>
            <person name="Meng S."/>
            <person name="Li G."/>
            <person name="Viehrig K."/>
            <person name="Ye F."/>
            <person name="Su P."/>
            <person name="Kiefer A.F."/>
            <person name="Nichols A."/>
            <person name="Cepeda A.J."/>
            <person name="Yan W."/>
            <person name="Fan B."/>
            <person name="Jiang Y."/>
            <person name="Adhikari A."/>
            <person name="Zheng C.-J."/>
            <person name="Schuster L."/>
            <person name="Cowan T.M."/>
            <person name="Smanski M.J."/>
            <person name="Chevrette M.G."/>
            <person name="De Carvalho L.P.S."/>
            <person name="Shen B."/>
        </authorList>
    </citation>
    <scope>NUCLEOTIDE SEQUENCE [LARGE SCALE GENOMIC DNA]</scope>
    <source>
        <strain evidence="6 7">NPDC053399</strain>
    </source>
</reference>
<dbReference type="SUPFAM" id="SSF53756">
    <property type="entry name" value="UDP-Glycosyltransferase/glycogen phosphorylase"/>
    <property type="match status" value="1"/>
</dbReference>
<dbReference type="InterPro" id="IPR011875">
    <property type="entry name" value="M1P_synthase"/>
</dbReference>
<keyword evidence="3 6" id="KW-0808">Transferase</keyword>
<dbReference type="PANTHER" id="PTHR12526:SF590">
    <property type="entry name" value="ALPHA-MALTOSE-1-PHOSPHATE SYNTHASE"/>
    <property type="match status" value="1"/>
</dbReference>
<name>A0ABW8C6P1_9ACTN</name>
<organism evidence="6 7">
    <name type="scientific">Streptomyces fildesensis</name>
    <dbReference type="NCBI Taxonomy" id="375757"/>
    <lineage>
        <taxon>Bacteria</taxon>
        <taxon>Bacillati</taxon>
        <taxon>Actinomycetota</taxon>
        <taxon>Actinomycetes</taxon>
        <taxon>Kitasatosporales</taxon>
        <taxon>Streptomycetaceae</taxon>
        <taxon>Streptomyces</taxon>
    </lineage>
</organism>
<dbReference type="Pfam" id="PF00534">
    <property type="entry name" value="Glycos_transf_1"/>
    <property type="match status" value="1"/>
</dbReference>
<feature type="domain" description="Glycosyltransferase subfamily 4-like N-terminal" evidence="5">
    <location>
        <begin position="15"/>
        <end position="186"/>
    </location>
</feature>
<comment type="caution">
    <text evidence="6">The sequence shown here is derived from an EMBL/GenBank/DDBJ whole genome shotgun (WGS) entry which is preliminary data.</text>
</comment>
<proteinExistence type="predicted"/>
<dbReference type="GO" id="GO:0009011">
    <property type="term" value="F:alpha-1,4-glucan glucosyltransferase (ADP-glucose donor) activity"/>
    <property type="evidence" value="ECO:0007669"/>
    <property type="project" value="UniProtKB-EC"/>
</dbReference>
<dbReference type="NCBIfam" id="TIGR02149">
    <property type="entry name" value="glgA_Coryne"/>
    <property type="match status" value="1"/>
</dbReference>
<dbReference type="Gene3D" id="3.40.50.2000">
    <property type="entry name" value="Glycogen Phosphorylase B"/>
    <property type="match status" value="2"/>
</dbReference>
<dbReference type="RefSeq" id="WP_399649248.1">
    <property type="nucleotide sequence ID" value="NZ_JBITYG010000004.1"/>
</dbReference>
<evidence type="ECO:0000256" key="3">
    <source>
        <dbReference type="ARBA" id="ARBA00022679"/>
    </source>
</evidence>
<keyword evidence="7" id="KW-1185">Reference proteome</keyword>
<accession>A0ABW8C6P1</accession>
<gene>
    <name evidence="6" type="primary">glgA</name>
    <name evidence="6" type="ORF">ACIGXA_16320</name>
</gene>
<keyword evidence="2 6" id="KW-0328">Glycosyltransferase</keyword>
<dbReference type="EMBL" id="JBITYG010000004">
    <property type="protein sequence ID" value="MFI9102083.1"/>
    <property type="molecule type" value="Genomic_DNA"/>
</dbReference>
<evidence type="ECO:0000259" key="5">
    <source>
        <dbReference type="Pfam" id="PF13439"/>
    </source>
</evidence>
<sequence length="394" mass="42149">MKVGLLTREYPPDVYGGAGVHAEFLARELRGLVDLTVHSWSVATGPGDDVADKASGLVRHRAAAGLDGANNALRTLSVDLSIAAAVTDIDLAHSHTWYANMAGHLAKLLHGVPHVMTAHSLEPLRPWKAEQLGGGYAVSSWAERTAAEAADAVIAVSHGMRADVLACYPQVDPDRVHVVHNGIDTALYRPDPRVDVLERLGIDPARPFVLFVGRITRQKGVPHLVRAAREFAPGTQLVLCAGSADTPELDAEFRSLVTELRERRDGVLWIPQMLPRPDVVQLLTHAAVFVCPSVYEPLGIVNLEAMACGTAVVASAVGGIPEVVEHGRTGLLVPYEEADPRGFEAALAAAVNEVVGDGARARAMGEAGRRRAVTEFGWDAVARRTVEVYESVLE</sequence>
<feature type="domain" description="Glycosyl transferase family 1" evidence="4">
    <location>
        <begin position="199"/>
        <end position="371"/>
    </location>
</feature>
<evidence type="ECO:0000313" key="6">
    <source>
        <dbReference type="EMBL" id="MFI9102083.1"/>
    </source>
</evidence>
<dbReference type="InterPro" id="IPR028098">
    <property type="entry name" value="Glyco_trans_4-like_N"/>
</dbReference>
<dbReference type="InterPro" id="IPR001296">
    <property type="entry name" value="Glyco_trans_1"/>
</dbReference>
<evidence type="ECO:0000256" key="2">
    <source>
        <dbReference type="ARBA" id="ARBA00022676"/>
    </source>
</evidence>
<protein>
    <recommendedName>
        <fullName evidence="1">D-inositol 3-phosphate glycosyltransferase</fullName>
    </recommendedName>
</protein>
<dbReference type="Proteomes" id="UP001614394">
    <property type="component" value="Unassembled WGS sequence"/>
</dbReference>
<evidence type="ECO:0000313" key="7">
    <source>
        <dbReference type="Proteomes" id="UP001614394"/>
    </source>
</evidence>
<evidence type="ECO:0000259" key="4">
    <source>
        <dbReference type="Pfam" id="PF00534"/>
    </source>
</evidence>
<dbReference type="PANTHER" id="PTHR12526">
    <property type="entry name" value="GLYCOSYLTRANSFERASE"/>
    <property type="match status" value="1"/>
</dbReference>
<evidence type="ECO:0000256" key="1">
    <source>
        <dbReference type="ARBA" id="ARBA00021292"/>
    </source>
</evidence>